<dbReference type="InterPro" id="IPR035906">
    <property type="entry name" value="MetI-like_sf"/>
</dbReference>
<feature type="transmembrane region" description="Helical" evidence="7">
    <location>
        <begin position="106"/>
        <end position="124"/>
    </location>
</feature>
<comment type="caution">
    <text evidence="9">The sequence shown here is derived from an EMBL/GenBank/DDBJ whole genome shotgun (WGS) entry which is preliminary data.</text>
</comment>
<gene>
    <name evidence="9" type="ORF">DWX41_08585</name>
</gene>
<dbReference type="Gene3D" id="1.10.3720.10">
    <property type="entry name" value="MetI-like"/>
    <property type="match status" value="1"/>
</dbReference>
<dbReference type="GO" id="GO:0005886">
    <property type="term" value="C:plasma membrane"/>
    <property type="evidence" value="ECO:0007669"/>
    <property type="project" value="UniProtKB-SubCell"/>
</dbReference>
<dbReference type="EMBL" id="QVIA01000008">
    <property type="protein sequence ID" value="RGC32613.1"/>
    <property type="molecule type" value="Genomic_DNA"/>
</dbReference>
<dbReference type="GeneID" id="93335956"/>
<evidence type="ECO:0000256" key="7">
    <source>
        <dbReference type="RuleBase" id="RU363032"/>
    </source>
</evidence>
<comment type="similarity">
    <text evidence="7">Belongs to the binding-protein-dependent transport system permease family.</text>
</comment>
<comment type="subcellular location">
    <subcellularLocation>
        <location evidence="1 7">Cell membrane</location>
        <topology evidence="1 7">Multi-pass membrane protein</topology>
    </subcellularLocation>
</comment>
<dbReference type="InterPro" id="IPR000515">
    <property type="entry name" value="MetI-like"/>
</dbReference>
<keyword evidence="2 7" id="KW-0813">Transport</keyword>
<dbReference type="PROSITE" id="PS50928">
    <property type="entry name" value="ABC_TM1"/>
    <property type="match status" value="1"/>
</dbReference>
<feature type="transmembrane region" description="Helical" evidence="7">
    <location>
        <begin position="12"/>
        <end position="30"/>
    </location>
</feature>
<organism evidence="9 10">
    <name type="scientific">Hungatella hathewayi</name>
    <dbReference type="NCBI Taxonomy" id="154046"/>
    <lineage>
        <taxon>Bacteria</taxon>
        <taxon>Bacillati</taxon>
        <taxon>Bacillota</taxon>
        <taxon>Clostridia</taxon>
        <taxon>Lachnospirales</taxon>
        <taxon>Lachnospiraceae</taxon>
        <taxon>Hungatella</taxon>
    </lineage>
</organism>
<keyword evidence="3" id="KW-1003">Cell membrane</keyword>
<keyword evidence="4 7" id="KW-0812">Transmembrane</keyword>
<feature type="transmembrane region" description="Helical" evidence="7">
    <location>
        <begin position="181"/>
        <end position="202"/>
    </location>
</feature>
<evidence type="ECO:0000256" key="4">
    <source>
        <dbReference type="ARBA" id="ARBA00022692"/>
    </source>
</evidence>
<accession>A0A3E2WX21</accession>
<dbReference type="Pfam" id="PF00528">
    <property type="entry name" value="BPD_transp_1"/>
    <property type="match status" value="1"/>
</dbReference>
<evidence type="ECO:0000259" key="8">
    <source>
        <dbReference type="PROSITE" id="PS50928"/>
    </source>
</evidence>
<evidence type="ECO:0000313" key="9">
    <source>
        <dbReference type="EMBL" id="RGC32613.1"/>
    </source>
</evidence>
<evidence type="ECO:0000313" key="10">
    <source>
        <dbReference type="Proteomes" id="UP000261111"/>
    </source>
</evidence>
<dbReference type="RefSeq" id="WP_025655828.1">
    <property type="nucleotide sequence ID" value="NZ_QVIA01000008.1"/>
</dbReference>
<feature type="transmembrane region" description="Helical" evidence="7">
    <location>
        <begin position="72"/>
        <end position="94"/>
    </location>
</feature>
<dbReference type="CDD" id="cd06261">
    <property type="entry name" value="TM_PBP2"/>
    <property type="match status" value="1"/>
</dbReference>
<dbReference type="PANTHER" id="PTHR43744">
    <property type="entry name" value="ABC TRANSPORTER PERMEASE PROTEIN MG189-RELATED-RELATED"/>
    <property type="match status" value="1"/>
</dbReference>
<reference evidence="9 10" key="1">
    <citation type="submission" date="2018-08" db="EMBL/GenBank/DDBJ databases">
        <title>A genome reference for cultivated species of the human gut microbiota.</title>
        <authorList>
            <person name="Zou Y."/>
            <person name="Xue W."/>
            <person name="Luo G."/>
        </authorList>
    </citation>
    <scope>NUCLEOTIDE SEQUENCE [LARGE SCALE GENOMIC DNA]</scope>
    <source>
        <strain evidence="9 10">AF19-21</strain>
    </source>
</reference>
<dbReference type="PANTHER" id="PTHR43744:SF8">
    <property type="entry name" value="SN-GLYCEROL-3-PHOSPHATE TRANSPORT SYSTEM PERMEASE PROTEIN UGPE"/>
    <property type="match status" value="1"/>
</dbReference>
<evidence type="ECO:0000256" key="2">
    <source>
        <dbReference type="ARBA" id="ARBA00022448"/>
    </source>
</evidence>
<protein>
    <submittedName>
        <fullName evidence="9">Carbohydrate ABC transporter permease</fullName>
    </submittedName>
</protein>
<keyword evidence="5 7" id="KW-1133">Transmembrane helix</keyword>
<keyword evidence="6 7" id="KW-0472">Membrane</keyword>
<sequence length="274" mass="30151">MKKKTIQIMIGIFVILICFISVGPFLWVLLSSFRGNADILSSAPIFSGQFSVKNYFTAFKLAPIAQFYKNSVIVTGMSTLICLAVMSMASYVIARFQFRGRKFLRLMFSMALLIPGSALLLPVYNTVKTIGLLDTIPGLILVYSGFGLTTSLFILSSYFMTIPRELEESAYIDGAGFFRTFAAIIMPLVKPALATAGVLQFIEAWNEFQFALTLTTGNDSRTLPVALYYFKSAYATDYGAMFAATILIILPTIIIYFLMQEQVVSGMTAGAVKG</sequence>
<proteinExistence type="inferred from homology"/>
<feature type="transmembrane region" description="Helical" evidence="7">
    <location>
        <begin position="238"/>
        <end position="258"/>
    </location>
</feature>
<evidence type="ECO:0000256" key="6">
    <source>
        <dbReference type="ARBA" id="ARBA00023136"/>
    </source>
</evidence>
<evidence type="ECO:0000256" key="5">
    <source>
        <dbReference type="ARBA" id="ARBA00022989"/>
    </source>
</evidence>
<evidence type="ECO:0000256" key="3">
    <source>
        <dbReference type="ARBA" id="ARBA00022475"/>
    </source>
</evidence>
<dbReference type="SUPFAM" id="SSF161098">
    <property type="entry name" value="MetI-like"/>
    <property type="match status" value="1"/>
</dbReference>
<name>A0A3E2WX21_9FIRM</name>
<dbReference type="GO" id="GO:0055085">
    <property type="term" value="P:transmembrane transport"/>
    <property type="evidence" value="ECO:0007669"/>
    <property type="project" value="InterPro"/>
</dbReference>
<feature type="transmembrane region" description="Helical" evidence="7">
    <location>
        <begin position="136"/>
        <end position="160"/>
    </location>
</feature>
<dbReference type="Proteomes" id="UP000261111">
    <property type="component" value="Unassembled WGS sequence"/>
</dbReference>
<evidence type="ECO:0000256" key="1">
    <source>
        <dbReference type="ARBA" id="ARBA00004651"/>
    </source>
</evidence>
<dbReference type="AlphaFoldDB" id="A0A3E2WX21"/>
<feature type="domain" description="ABC transmembrane type-1" evidence="8">
    <location>
        <begin position="68"/>
        <end position="259"/>
    </location>
</feature>